<evidence type="ECO:0000313" key="2">
    <source>
        <dbReference type="EMBL" id="HIZ36989.1"/>
    </source>
</evidence>
<organism evidence="2 3">
    <name type="scientific">Candidatus Ruania gallistercoris</name>
    <dbReference type="NCBI Taxonomy" id="2838746"/>
    <lineage>
        <taxon>Bacteria</taxon>
        <taxon>Bacillati</taxon>
        <taxon>Actinomycetota</taxon>
        <taxon>Actinomycetes</taxon>
        <taxon>Micrococcales</taxon>
        <taxon>Ruaniaceae</taxon>
        <taxon>Ruania</taxon>
    </lineage>
</organism>
<gene>
    <name evidence="2" type="ORF">H9815_14545</name>
</gene>
<evidence type="ECO:0000256" key="1">
    <source>
        <dbReference type="SAM" id="MobiDB-lite"/>
    </source>
</evidence>
<name>A0A9D2EG23_9MICO</name>
<dbReference type="EMBL" id="DXBY01000249">
    <property type="protein sequence ID" value="HIZ36989.1"/>
    <property type="molecule type" value="Genomic_DNA"/>
</dbReference>
<sequence length="46" mass="5339">MFDNVFDAIAAQRMGGPLDEPTKQSRRRPGTVNPYVPRRQRRNPEL</sequence>
<accession>A0A9D2EG23</accession>
<dbReference type="AlphaFoldDB" id="A0A9D2EG23"/>
<proteinExistence type="predicted"/>
<reference evidence="2" key="1">
    <citation type="journal article" date="2021" name="PeerJ">
        <title>Extensive microbial diversity within the chicken gut microbiome revealed by metagenomics and culture.</title>
        <authorList>
            <person name="Gilroy R."/>
            <person name="Ravi A."/>
            <person name="Getino M."/>
            <person name="Pursley I."/>
            <person name="Horton D.L."/>
            <person name="Alikhan N.F."/>
            <person name="Baker D."/>
            <person name="Gharbi K."/>
            <person name="Hall N."/>
            <person name="Watson M."/>
            <person name="Adriaenssens E.M."/>
            <person name="Foster-Nyarko E."/>
            <person name="Jarju S."/>
            <person name="Secka A."/>
            <person name="Antonio M."/>
            <person name="Oren A."/>
            <person name="Chaudhuri R.R."/>
            <person name="La Ragione R."/>
            <person name="Hildebrand F."/>
            <person name="Pallen M.J."/>
        </authorList>
    </citation>
    <scope>NUCLEOTIDE SEQUENCE</scope>
    <source>
        <strain evidence="2">ChiGjej4B4-7305</strain>
    </source>
</reference>
<feature type="region of interest" description="Disordered" evidence="1">
    <location>
        <begin position="1"/>
        <end position="46"/>
    </location>
</feature>
<evidence type="ECO:0000313" key="3">
    <source>
        <dbReference type="Proteomes" id="UP000824037"/>
    </source>
</evidence>
<comment type="caution">
    <text evidence="2">The sequence shown here is derived from an EMBL/GenBank/DDBJ whole genome shotgun (WGS) entry which is preliminary data.</text>
</comment>
<protein>
    <submittedName>
        <fullName evidence="2">Uncharacterized protein</fullName>
    </submittedName>
</protein>
<reference evidence="2" key="2">
    <citation type="submission" date="2021-04" db="EMBL/GenBank/DDBJ databases">
        <authorList>
            <person name="Gilroy R."/>
        </authorList>
    </citation>
    <scope>NUCLEOTIDE SEQUENCE</scope>
    <source>
        <strain evidence="2">ChiGjej4B4-7305</strain>
    </source>
</reference>
<dbReference type="Proteomes" id="UP000824037">
    <property type="component" value="Unassembled WGS sequence"/>
</dbReference>